<feature type="compositionally biased region" description="Basic and acidic residues" evidence="1">
    <location>
        <begin position="136"/>
        <end position="145"/>
    </location>
</feature>
<dbReference type="PROSITE" id="PS50076">
    <property type="entry name" value="DNAJ_2"/>
    <property type="match status" value="1"/>
</dbReference>
<evidence type="ECO:0000256" key="1">
    <source>
        <dbReference type="SAM" id="MobiDB-lite"/>
    </source>
</evidence>
<feature type="compositionally biased region" description="Pro residues" evidence="1">
    <location>
        <begin position="223"/>
        <end position="242"/>
    </location>
</feature>
<dbReference type="Proteomes" id="UP000041254">
    <property type="component" value="Unassembled WGS sequence"/>
</dbReference>
<dbReference type="SUPFAM" id="SSF46565">
    <property type="entry name" value="Chaperone J-domain"/>
    <property type="match status" value="1"/>
</dbReference>
<reference evidence="3 4" key="1">
    <citation type="submission" date="2014-11" db="EMBL/GenBank/DDBJ databases">
        <authorList>
            <person name="Zhu J."/>
            <person name="Qi W."/>
            <person name="Song R."/>
        </authorList>
    </citation>
    <scope>NUCLEOTIDE SEQUENCE [LARGE SCALE GENOMIC DNA]</scope>
</reference>
<dbReference type="InterPro" id="IPR051100">
    <property type="entry name" value="DnaJ_subfamily_B/C"/>
</dbReference>
<dbReference type="SMART" id="SM00271">
    <property type="entry name" value="DnaJ"/>
    <property type="match status" value="1"/>
</dbReference>
<evidence type="ECO:0000313" key="4">
    <source>
        <dbReference type="Proteomes" id="UP000041254"/>
    </source>
</evidence>
<dbReference type="GO" id="GO:0005789">
    <property type="term" value="C:endoplasmic reticulum membrane"/>
    <property type="evidence" value="ECO:0007669"/>
    <property type="project" value="TreeGrafter"/>
</dbReference>
<feature type="compositionally biased region" description="Low complexity" evidence="1">
    <location>
        <begin position="243"/>
        <end position="256"/>
    </location>
</feature>
<dbReference type="InterPro" id="IPR001623">
    <property type="entry name" value="DnaJ_domain"/>
</dbReference>
<keyword evidence="4" id="KW-1185">Reference proteome</keyword>
<dbReference type="GO" id="GO:0071218">
    <property type="term" value="P:cellular response to misfolded protein"/>
    <property type="evidence" value="ECO:0007669"/>
    <property type="project" value="TreeGrafter"/>
</dbReference>
<proteinExistence type="predicted"/>
<dbReference type="PANTHER" id="PTHR43908">
    <property type="entry name" value="AT29763P-RELATED"/>
    <property type="match status" value="1"/>
</dbReference>
<gene>
    <name evidence="3" type="ORF">Vbra_12416</name>
</gene>
<dbReference type="InParanoid" id="A0A0G4ELS2"/>
<dbReference type="OrthoDB" id="342454at2759"/>
<accession>A0A0G4ELS2</accession>
<dbReference type="EMBL" id="CDMY01000260">
    <property type="protein sequence ID" value="CEL97969.1"/>
    <property type="molecule type" value="Genomic_DNA"/>
</dbReference>
<feature type="compositionally biased region" description="Basic and acidic residues" evidence="1">
    <location>
        <begin position="370"/>
        <end position="391"/>
    </location>
</feature>
<dbReference type="PANTHER" id="PTHR43908:SF3">
    <property type="entry name" value="AT29763P-RELATED"/>
    <property type="match status" value="1"/>
</dbReference>
<feature type="region of interest" description="Disordered" evidence="1">
    <location>
        <begin position="214"/>
        <end position="270"/>
    </location>
</feature>
<name>A0A0G4ELS2_VITBC</name>
<dbReference type="Gene3D" id="1.10.287.110">
    <property type="entry name" value="DnaJ domain"/>
    <property type="match status" value="1"/>
</dbReference>
<dbReference type="CDD" id="cd06257">
    <property type="entry name" value="DnaJ"/>
    <property type="match status" value="1"/>
</dbReference>
<dbReference type="InterPro" id="IPR036869">
    <property type="entry name" value="J_dom_sf"/>
</dbReference>
<feature type="region of interest" description="Disordered" evidence="1">
    <location>
        <begin position="136"/>
        <end position="178"/>
    </location>
</feature>
<organism evidence="3 4">
    <name type="scientific">Vitrella brassicaformis (strain CCMP3155)</name>
    <dbReference type="NCBI Taxonomy" id="1169540"/>
    <lineage>
        <taxon>Eukaryota</taxon>
        <taxon>Sar</taxon>
        <taxon>Alveolata</taxon>
        <taxon>Colpodellida</taxon>
        <taxon>Vitrellaceae</taxon>
        <taxon>Vitrella</taxon>
    </lineage>
</organism>
<evidence type="ECO:0000313" key="3">
    <source>
        <dbReference type="EMBL" id="CEL97969.1"/>
    </source>
</evidence>
<dbReference type="Pfam" id="PF00226">
    <property type="entry name" value="DnaJ"/>
    <property type="match status" value="1"/>
</dbReference>
<feature type="compositionally biased region" description="Basic and acidic residues" evidence="1">
    <location>
        <begin position="448"/>
        <end position="468"/>
    </location>
</feature>
<feature type="domain" description="J" evidence="2">
    <location>
        <begin position="14"/>
        <end position="82"/>
    </location>
</feature>
<sequence>MSEAVVERVLSARSAYEVLELQPQWITDTDVVRKAYKRISLLVHPDKCTHPKASDAFRVVFGALQVLSDASEQERALHAATGHGRGGASNSFDSYLHQKGGSSSFVRWWEKATIEEMEQAFAAEEEKFRQEVRAWEARREGQRDAQRRRKERKDDAVQRRHDALRQHKEENQDAFDERVSSWRAFQQKKEMAKSRRETETLRYKQQGGRAFIGQPAAASSDDAPPPAVSLSFHPPPSLPEPSHPAQQQQAADDAPPSSRPLGSFTWTDSCRKSAWRREGAGGLHPVYGKVSGFGEDNAIVLDHESSQPLPLHPRLLGQKRKAAHVDLTQLDDDDNGDGDRSGEAGGPPPPPVMSSGGRFAFFTAEAPQQDARRPSDRPEREATGARGRDHDEEREEEDGGGEESGSEMALESDIDESEMLGEWRGKSRVDRARLMASRFRAADSGGDGGHDERGKREQVVLGLEDVRR</sequence>
<dbReference type="AlphaFoldDB" id="A0A0G4ELS2"/>
<feature type="compositionally biased region" description="Acidic residues" evidence="1">
    <location>
        <begin position="392"/>
        <end position="419"/>
    </location>
</feature>
<protein>
    <recommendedName>
        <fullName evidence="2">J domain-containing protein</fullName>
    </recommendedName>
</protein>
<feature type="compositionally biased region" description="Basic and acidic residues" evidence="1">
    <location>
        <begin position="421"/>
        <end position="433"/>
    </location>
</feature>
<feature type="compositionally biased region" description="Basic and acidic residues" evidence="1">
    <location>
        <begin position="152"/>
        <end position="178"/>
    </location>
</feature>
<dbReference type="GO" id="GO:0030544">
    <property type="term" value="F:Hsp70 protein binding"/>
    <property type="evidence" value="ECO:0007669"/>
    <property type="project" value="TreeGrafter"/>
</dbReference>
<evidence type="ECO:0000259" key="2">
    <source>
        <dbReference type="PROSITE" id="PS50076"/>
    </source>
</evidence>
<dbReference type="VEuPathDB" id="CryptoDB:Vbra_12416"/>
<feature type="region of interest" description="Disordered" evidence="1">
    <location>
        <begin position="304"/>
        <end position="468"/>
    </location>
</feature>